<accession>A0A162R6B7</accession>
<proteinExistence type="predicted"/>
<feature type="domain" description="4Fe-4S ferredoxin-type" evidence="5">
    <location>
        <begin position="25"/>
        <end position="54"/>
    </location>
</feature>
<keyword evidence="4" id="KW-1133">Transmembrane helix</keyword>
<keyword evidence="1" id="KW-0479">Metal-binding</keyword>
<evidence type="ECO:0000313" key="6">
    <source>
        <dbReference type="EMBL" id="KZL89497.1"/>
    </source>
</evidence>
<dbReference type="PROSITE" id="PS51379">
    <property type="entry name" value="4FE4S_FER_2"/>
    <property type="match status" value="1"/>
</dbReference>
<dbReference type="Pfam" id="PF12669">
    <property type="entry name" value="FeoB_associated"/>
    <property type="match status" value="1"/>
</dbReference>
<dbReference type="RefSeq" id="WP_073393017.1">
    <property type="nucleotide sequence ID" value="NZ_FQXL01000007.1"/>
</dbReference>
<name>A0A162R6B7_9CLOT</name>
<dbReference type="GO" id="GO:0046872">
    <property type="term" value="F:metal ion binding"/>
    <property type="evidence" value="ECO:0007669"/>
    <property type="project" value="UniProtKB-KW"/>
</dbReference>
<feature type="transmembrane region" description="Helical" evidence="4">
    <location>
        <begin position="6"/>
        <end position="24"/>
    </location>
</feature>
<evidence type="ECO:0000313" key="7">
    <source>
        <dbReference type="Proteomes" id="UP000076603"/>
    </source>
</evidence>
<dbReference type="PATRIC" id="fig|1121326.3.peg.5051"/>
<keyword evidence="4" id="KW-0472">Membrane</keyword>
<keyword evidence="4" id="KW-0812">Transmembrane</keyword>
<evidence type="ECO:0000259" key="5">
    <source>
        <dbReference type="PROSITE" id="PS51379"/>
    </source>
</evidence>
<dbReference type="Proteomes" id="UP000076603">
    <property type="component" value="Unassembled WGS sequence"/>
</dbReference>
<comment type="caution">
    <text evidence="6">The sequence shown here is derived from an EMBL/GenBank/DDBJ whole genome shotgun (WGS) entry which is preliminary data.</text>
</comment>
<dbReference type="PROSITE" id="PS00198">
    <property type="entry name" value="4FE4S_FER_1"/>
    <property type="match status" value="1"/>
</dbReference>
<evidence type="ECO:0000256" key="1">
    <source>
        <dbReference type="ARBA" id="ARBA00022723"/>
    </source>
</evidence>
<dbReference type="STRING" id="1121326.CLMAG_49860"/>
<dbReference type="InterPro" id="IPR017900">
    <property type="entry name" value="4Fe4S_Fe_S_CS"/>
</dbReference>
<evidence type="ECO:0000256" key="2">
    <source>
        <dbReference type="ARBA" id="ARBA00023004"/>
    </source>
</evidence>
<keyword evidence="2" id="KW-0408">Iron</keyword>
<dbReference type="EMBL" id="LWAE01000008">
    <property type="protein sequence ID" value="KZL89497.1"/>
    <property type="molecule type" value="Genomic_DNA"/>
</dbReference>
<protein>
    <submittedName>
        <fullName evidence="6">Virus attachment protein p12 family protein</fullName>
    </submittedName>
</protein>
<gene>
    <name evidence="6" type="ORF">CLMAG_49860</name>
</gene>
<evidence type="ECO:0000256" key="3">
    <source>
        <dbReference type="ARBA" id="ARBA00023014"/>
    </source>
</evidence>
<dbReference type="InterPro" id="IPR017896">
    <property type="entry name" value="4Fe4S_Fe-S-bd"/>
</dbReference>
<dbReference type="AlphaFoldDB" id="A0A162R6B7"/>
<keyword evidence="3" id="KW-0411">Iron-sulfur</keyword>
<evidence type="ECO:0000256" key="4">
    <source>
        <dbReference type="SAM" id="Phobius"/>
    </source>
</evidence>
<keyword evidence="7" id="KW-1185">Reference proteome</keyword>
<reference evidence="6 7" key="1">
    <citation type="submission" date="2016-04" db="EMBL/GenBank/DDBJ databases">
        <title>Genome sequence of Clostridium magnum DSM 2767.</title>
        <authorList>
            <person name="Poehlein A."/>
            <person name="Uhlig R."/>
            <person name="Fischer R."/>
            <person name="Bahl H."/>
            <person name="Daniel R."/>
        </authorList>
    </citation>
    <scope>NUCLEOTIDE SEQUENCE [LARGE SCALE GENOMIC DNA]</scope>
    <source>
        <strain evidence="6 7">DSM 2767</strain>
    </source>
</reference>
<dbReference type="Gene3D" id="3.30.70.20">
    <property type="match status" value="1"/>
</dbReference>
<sequence length="55" mass="6367">MAFNHWGEFFVTAAIIVSAIYIIYRRIKNNSNQCSSCGSCSKMCPRYKNRKDKSK</sequence>
<organism evidence="6 7">
    <name type="scientific">Clostridium magnum DSM 2767</name>
    <dbReference type="NCBI Taxonomy" id="1121326"/>
    <lineage>
        <taxon>Bacteria</taxon>
        <taxon>Bacillati</taxon>
        <taxon>Bacillota</taxon>
        <taxon>Clostridia</taxon>
        <taxon>Eubacteriales</taxon>
        <taxon>Clostridiaceae</taxon>
        <taxon>Clostridium</taxon>
    </lineage>
</organism>
<dbReference type="GO" id="GO:0051536">
    <property type="term" value="F:iron-sulfur cluster binding"/>
    <property type="evidence" value="ECO:0007669"/>
    <property type="project" value="UniProtKB-KW"/>
</dbReference>